<dbReference type="EMBL" id="JAQJJM010000011">
    <property type="protein sequence ID" value="MDN5132142.1"/>
    <property type="molecule type" value="Genomic_DNA"/>
</dbReference>
<name>A0AAP4UYS3_9BACT</name>
<reference evidence="2" key="2">
    <citation type="submission" date="2023-01" db="EMBL/GenBank/DDBJ databases">
        <authorList>
            <person name="Uljanovas D."/>
        </authorList>
    </citation>
    <scope>NUCLEOTIDE SEQUENCE</scope>
    <source>
        <strain evidence="2">H19</strain>
    </source>
</reference>
<sequence length="155" mass="18266">MQDKKNSSITRMFERIEKDIKRDILIRRISSYKYIALMIVIICFLIFFQIWTSKTPEFKGHLELEPLIAENELIEIDINQQILAQKAEEIGVKPLNNPNITDYLNLYLQKDTIIWDFSTNEQTTYNGQDVVVKAVKIQNGNTVFSINNKQYYIKE</sequence>
<organism evidence="2 3">
    <name type="scientific">Aliarcobacter butzleri</name>
    <dbReference type="NCBI Taxonomy" id="28197"/>
    <lineage>
        <taxon>Bacteria</taxon>
        <taxon>Pseudomonadati</taxon>
        <taxon>Campylobacterota</taxon>
        <taxon>Epsilonproteobacteria</taxon>
        <taxon>Campylobacterales</taxon>
        <taxon>Arcobacteraceae</taxon>
        <taxon>Aliarcobacter</taxon>
    </lineage>
</organism>
<dbReference type="RefSeq" id="WP_301344025.1">
    <property type="nucleotide sequence ID" value="NZ_JAPZCV010000004.1"/>
</dbReference>
<gene>
    <name evidence="2" type="ORF">PJV92_05340</name>
</gene>
<dbReference type="Proteomes" id="UP001171508">
    <property type="component" value="Unassembled WGS sequence"/>
</dbReference>
<dbReference type="AlphaFoldDB" id="A0AAP4UYS3"/>
<protein>
    <submittedName>
        <fullName evidence="2">Uncharacterized protein</fullName>
    </submittedName>
</protein>
<reference evidence="2" key="1">
    <citation type="journal article" date="2023" name="Microorganisms">
        <title>Genomic Characterization of Arcobacter butzleri Strains Isolated from Various Sources in Lithuania.</title>
        <authorList>
            <person name="Uljanovas D."/>
            <person name="Golz G."/>
            <person name="Fleischmann S."/>
            <person name="Kudirkiene E."/>
            <person name="Kasetiene N."/>
            <person name="Grineviciene A."/>
            <person name="Tamuleviciene E."/>
            <person name="Aksomaitiene J."/>
            <person name="Alter T."/>
            <person name="Malakauskas M."/>
        </authorList>
    </citation>
    <scope>NUCLEOTIDE SEQUENCE</scope>
    <source>
        <strain evidence="2">H19</strain>
    </source>
</reference>
<keyword evidence="1" id="KW-1133">Transmembrane helix</keyword>
<evidence type="ECO:0000313" key="3">
    <source>
        <dbReference type="Proteomes" id="UP001171508"/>
    </source>
</evidence>
<comment type="caution">
    <text evidence="2">The sequence shown here is derived from an EMBL/GenBank/DDBJ whole genome shotgun (WGS) entry which is preliminary data.</text>
</comment>
<keyword evidence="1" id="KW-0812">Transmembrane</keyword>
<proteinExistence type="predicted"/>
<feature type="transmembrane region" description="Helical" evidence="1">
    <location>
        <begin position="31"/>
        <end position="51"/>
    </location>
</feature>
<keyword evidence="1" id="KW-0472">Membrane</keyword>
<evidence type="ECO:0000313" key="2">
    <source>
        <dbReference type="EMBL" id="MDN5132142.1"/>
    </source>
</evidence>
<evidence type="ECO:0000256" key="1">
    <source>
        <dbReference type="SAM" id="Phobius"/>
    </source>
</evidence>
<accession>A0AAP4UYS3</accession>